<feature type="domain" description="PASTA" evidence="9">
    <location>
        <begin position="700"/>
        <end position="766"/>
    </location>
</feature>
<evidence type="ECO:0000256" key="4">
    <source>
        <dbReference type="ARBA" id="ARBA00022679"/>
    </source>
</evidence>
<proteinExistence type="predicted"/>
<dbReference type="InterPro" id="IPR036950">
    <property type="entry name" value="PBP_transglycosylase"/>
</dbReference>
<gene>
    <name evidence="10" type="ORF">Q5716_02210</name>
</gene>
<comment type="caution">
    <text evidence="10">The sequence shown here is derived from an EMBL/GenBank/DDBJ whole genome shotgun (WGS) entry which is preliminary data.</text>
</comment>
<protein>
    <submittedName>
        <fullName evidence="10">Transglycosylase domain-containing protein</fullName>
    </submittedName>
</protein>
<dbReference type="InterPro" id="IPR001264">
    <property type="entry name" value="Glyco_trans_51"/>
</dbReference>
<dbReference type="InterPro" id="IPR050396">
    <property type="entry name" value="Glycosyltr_51/Transpeptidase"/>
</dbReference>
<evidence type="ECO:0000256" key="7">
    <source>
        <dbReference type="ARBA" id="ARBA00034000"/>
    </source>
</evidence>
<dbReference type="CDD" id="cd06577">
    <property type="entry name" value="PASTA_pknB"/>
    <property type="match status" value="2"/>
</dbReference>
<dbReference type="RefSeq" id="WP_305001452.1">
    <property type="nucleotide sequence ID" value="NZ_JAUQUB010000001.1"/>
</dbReference>
<evidence type="ECO:0000256" key="8">
    <source>
        <dbReference type="ARBA" id="ARBA00049902"/>
    </source>
</evidence>
<dbReference type="EMBL" id="JAUQUB010000001">
    <property type="protein sequence ID" value="MDO7881032.1"/>
    <property type="molecule type" value="Genomic_DNA"/>
</dbReference>
<dbReference type="InterPro" id="IPR023346">
    <property type="entry name" value="Lysozyme-like_dom_sf"/>
</dbReference>
<keyword evidence="11" id="KW-1185">Reference proteome</keyword>
<evidence type="ECO:0000256" key="3">
    <source>
        <dbReference type="ARBA" id="ARBA00022676"/>
    </source>
</evidence>
<dbReference type="Proteomes" id="UP001241072">
    <property type="component" value="Unassembled WGS sequence"/>
</dbReference>
<evidence type="ECO:0000256" key="2">
    <source>
        <dbReference type="ARBA" id="ARBA00022670"/>
    </source>
</evidence>
<dbReference type="SUPFAM" id="SSF53955">
    <property type="entry name" value="Lysozyme-like"/>
    <property type="match status" value="1"/>
</dbReference>
<dbReference type="Pfam" id="PF03793">
    <property type="entry name" value="PASTA"/>
    <property type="match status" value="1"/>
</dbReference>
<organism evidence="10 11">
    <name type="scientific">Antiquaquibacter soli</name>
    <dbReference type="NCBI Taxonomy" id="3064523"/>
    <lineage>
        <taxon>Bacteria</taxon>
        <taxon>Bacillati</taxon>
        <taxon>Actinomycetota</taxon>
        <taxon>Actinomycetes</taxon>
        <taxon>Micrococcales</taxon>
        <taxon>Microbacteriaceae</taxon>
        <taxon>Antiquaquibacter</taxon>
    </lineage>
</organism>
<dbReference type="InterPro" id="IPR001460">
    <property type="entry name" value="PCN-bd_Tpept"/>
</dbReference>
<evidence type="ECO:0000256" key="5">
    <source>
        <dbReference type="ARBA" id="ARBA00022801"/>
    </source>
</evidence>
<accession>A0ABT9BKQ8</accession>
<keyword evidence="6" id="KW-0511">Multifunctional enzyme</keyword>
<name>A0ABT9BKQ8_9MICO</name>
<comment type="catalytic activity">
    <reaction evidence="8">
        <text>[GlcNAc-(1-&gt;4)-Mur2Ac(oyl-L-Ala-gamma-D-Glu-L-Lys-D-Ala-D-Ala)](n)-di-trans,octa-cis-undecaprenyl diphosphate + beta-D-GlcNAc-(1-&gt;4)-Mur2Ac(oyl-L-Ala-gamma-D-Glu-L-Lys-D-Ala-D-Ala)-di-trans,octa-cis-undecaprenyl diphosphate = [GlcNAc-(1-&gt;4)-Mur2Ac(oyl-L-Ala-gamma-D-Glu-L-Lys-D-Ala-D-Ala)](n+1)-di-trans,octa-cis-undecaprenyl diphosphate + di-trans,octa-cis-undecaprenyl diphosphate + H(+)</text>
        <dbReference type="Rhea" id="RHEA:23708"/>
        <dbReference type="Rhea" id="RHEA-COMP:9602"/>
        <dbReference type="Rhea" id="RHEA-COMP:9603"/>
        <dbReference type="ChEBI" id="CHEBI:15378"/>
        <dbReference type="ChEBI" id="CHEBI:58405"/>
        <dbReference type="ChEBI" id="CHEBI:60033"/>
        <dbReference type="ChEBI" id="CHEBI:78435"/>
        <dbReference type="EC" id="2.4.99.28"/>
    </reaction>
</comment>
<evidence type="ECO:0000256" key="6">
    <source>
        <dbReference type="ARBA" id="ARBA00023268"/>
    </source>
</evidence>
<dbReference type="PANTHER" id="PTHR32282:SF33">
    <property type="entry name" value="PEPTIDOGLYCAN GLYCOSYLTRANSFERASE"/>
    <property type="match status" value="1"/>
</dbReference>
<dbReference type="InterPro" id="IPR005543">
    <property type="entry name" value="PASTA_dom"/>
</dbReference>
<evidence type="ECO:0000259" key="9">
    <source>
        <dbReference type="PROSITE" id="PS51178"/>
    </source>
</evidence>
<comment type="catalytic activity">
    <reaction evidence="7">
        <text>Preferential cleavage: (Ac)2-L-Lys-D-Ala-|-D-Ala. Also transpeptidation of peptidyl-alanyl moieties that are N-acyl substituents of D-alanine.</text>
        <dbReference type="EC" id="3.4.16.4"/>
    </reaction>
</comment>
<dbReference type="Gene3D" id="1.10.3810.10">
    <property type="entry name" value="Biosynthetic peptidoglycan transglycosylase-like"/>
    <property type="match status" value="1"/>
</dbReference>
<dbReference type="Pfam" id="PF00905">
    <property type="entry name" value="Transpeptidase"/>
    <property type="match status" value="1"/>
</dbReference>
<keyword evidence="2" id="KW-0645">Protease</keyword>
<evidence type="ECO:0000256" key="1">
    <source>
        <dbReference type="ARBA" id="ARBA00022645"/>
    </source>
</evidence>
<dbReference type="Gene3D" id="3.30.10.20">
    <property type="match status" value="2"/>
</dbReference>
<evidence type="ECO:0000313" key="11">
    <source>
        <dbReference type="Proteomes" id="UP001241072"/>
    </source>
</evidence>
<dbReference type="PROSITE" id="PS51178">
    <property type="entry name" value="PASTA"/>
    <property type="match status" value="2"/>
</dbReference>
<keyword evidence="1" id="KW-0121">Carboxypeptidase</keyword>
<reference evidence="10 11" key="1">
    <citation type="submission" date="2023-07" db="EMBL/GenBank/DDBJ databases">
        <title>Protaetiibacter sp. nov WY-16 isolated from soil.</title>
        <authorList>
            <person name="Liu B."/>
            <person name="Wan Y."/>
        </authorList>
    </citation>
    <scope>NUCLEOTIDE SEQUENCE [LARGE SCALE GENOMIC DNA]</scope>
    <source>
        <strain evidence="10 11">WY-16</strain>
    </source>
</reference>
<dbReference type="Gene3D" id="3.40.710.10">
    <property type="entry name" value="DD-peptidase/beta-lactamase superfamily"/>
    <property type="match status" value="1"/>
</dbReference>
<dbReference type="InterPro" id="IPR012338">
    <property type="entry name" value="Beta-lactam/transpept-like"/>
</dbReference>
<dbReference type="Pfam" id="PF00912">
    <property type="entry name" value="Transgly"/>
    <property type="match status" value="1"/>
</dbReference>
<sequence length="846" mass="89300">MLSGVAGLVGFSALAGLLVTVMVTPAVALTGITASSTIGIFDSLPEYIVINQQPERNTLWAQYHGEGNTNGYYPIATIYDQNRQEVPYDQISQFALDAAVAGEDERFFTHGGVDVQSVIRTALDNVIAGGIEGGSSTLSMQLVKQIYVQQALQEPTEEERKAAYEQATGLSFDRKLKEMKLAIGLEKQYTKKEILTAYLNIAFFGDNTYGIQAAAQRYFSVDAKDLTLPQAASLIAIVQFPNSRALDTPDNYEANEARRDVILASMQRLGMVTDDEYQAAYDTPVDDAFVKPSPPSNGCIGAQEHSKWFCDYVVKNVKNFAFLGETEADREAAWKRGGYNVYTTLDLDVQIPAQNLLWNYVPAAETAFALGGANVSVEVGTGRVLTMAENKVYDNTLEGGGPTTSAVNYNANEEYGSSTGFPGGSTYKLFTLLAWLDAGKGLGERVSGDARTVDQAKFKVSCTDGGGPYGGPYPFKNDGGQSPGAMDIVTATAGSVNGAFISMGLQLDQCAIRDMAKNLGVERADGDPLTTNPSAILGTNEITPLGMAGAYATVAASGKYCEPIVVDRATGPDGEELPGQSPTCRQAISANVANTAAVALQAVMTGGTGSASNPGDGIPILGKTGTTNNAEHTWIVTSTTRVATAVWVGNSVGLYPLYDYEWAGYVGNRLRHPVMAGTMAAINAKYGGALFNADDGTLRGGSSLQVPDLRGQSPEAAKALLEGLGFGYLDGGPIDSEVEAGKVAQTDPPAGATSAFGIVITVYTSKGNKTAFPDVVGDGQTYSFDDAKTLLQSQGYNNVDEDCQKLPASTLPTDPRIDKVGSSNPAPGSFVVPGQRVTLVVQKLTC</sequence>
<evidence type="ECO:0000313" key="10">
    <source>
        <dbReference type="EMBL" id="MDO7881032.1"/>
    </source>
</evidence>
<dbReference type="SUPFAM" id="SSF56601">
    <property type="entry name" value="beta-lactamase/transpeptidase-like"/>
    <property type="match status" value="1"/>
</dbReference>
<keyword evidence="3" id="KW-0328">Glycosyltransferase</keyword>
<dbReference type="PANTHER" id="PTHR32282">
    <property type="entry name" value="BINDING PROTEIN TRANSPEPTIDASE, PUTATIVE-RELATED"/>
    <property type="match status" value="1"/>
</dbReference>
<keyword evidence="5" id="KW-0378">Hydrolase</keyword>
<feature type="domain" description="PASTA" evidence="9">
    <location>
        <begin position="767"/>
        <end position="843"/>
    </location>
</feature>
<dbReference type="SMART" id="SM00740">
    <property type="entry name" value="PASTA"/>
    <property type="match status" value="2"/>
</dbReference>
<keyword evidence="4" id="KW-0808">Transferase</keyword>